<dbReference type="eggNOG" id="ENOG502ST3D">
    <property type="taxonomic scope" value="Eukaryota"/>
</dbReference>
<gene>
    <name evidence="2" type="ORF">B456_009G405100</name>
</gene>
<keyword evidence="1" id="KW-1133">Transmembrane helix</keyword>
<keyword evidence="1" id="KW-0812">Transmembrane</keyword>
<feature type="transmembrane region" description="Helical" evidence="1">
    <location>
        <begin position="7"/>
        <end position="26"/>
    </location>
</feature>
<accession>A0A0D2SGA6</accession>
<dbReference type="Proteomes" id="UP000032304">
    <property type="component" value="Chromosome 9"/>
</dbReference>
<keyword evidence="3" id="KW-1185">Reference proteome</keyword>
<feature type="transmembrane region" description="Helical" evidence="1">
    <location>
        <begin position="32"/>
        <end position="48"/>
    </location>
</feature>
<dbReference type="OMA" id="NSVIMAR"/>
<dbReference type="AlphaFoldDB" id="A0A0D2SGA6"/>
<evidence type="ECO:0000256" key="1">
    <source>
        <dbReference type="SAM" id="Phobius"/>
    </source>
</evidence>
<evidence type="ECO:0000313" key="3">
    <source>
        <dbReference type="Proteomes" id="UP000032304"/>
    </source>
</evidence>
<evidence type="ECO:0000313" key="2">
    <source>
        <dbReference type="EMBL" id="KJB62178.1"/>
    </source>
</evidence>
<reference evidence="2 3" key="1">
    <citation type="journal article" date="2012" name="Nature">
        <title>Repeated polyploidization of Gossypium genomes and the evolution of spinnable cotton fibres.</title>
        <authorList>
            <person name="Paterson A.H."/>
            <person name="Wendel J.F."/>
            <person name="Gundlach H."/>
            <person name="Guo H."/>
            <person name="Jenkins J."/>
            <person name="Jin D."/>
            <person name="Llewellyn D."/>
            <person name="Showmaker K.C."/>
            <person name="Shu S."/>
            <person name="Udall J."/>
            <person name="Yoo M.J."/>
            <person name="Byers R."/>
            <person name="Chen W."/>
            <person name="Doron-Faigenboim A."/>
            <person name="Duke M.V."/>
            <person name="Gong L."/>
            <person name="Grimwood J."/>
            <person name="Grover C."/>
            <person name="Grupp K."/>
            <person name="Hu G."/>
            <person name="Lee T.H."/>
            <person name="Li J."/>
            <person name="Lin L."/>
            <person name="Liu T."/>
            <person name="Marler B.S."/>
            <person name="Page J.T."/>
            <person name="Roberts A.W."/>
            <person name="Romanel E."/>
            <person name="Sanders W.S."/>
            <person name="Szadkowski E."/>
            <person name="Tan X."/>
            <person name="Tang H."/>
            <person name="Xu C."/>
            <person name="Wang J."/>
            <person name="Wang Z."/>
            <person name="Zhang D."/>
            <person name="Zhang L."/>
            <person name="Ashrafi H."/>
            <person name="Bedon F."/>
            <person name="Bowers J.E."/>
            <person name="Brubaker C.L."/>
            <person name="Chee P.W."/>
            <person name="Das S."/>
            <person name="Gingle A.R."/>
            <person name="Haigler C.H."/>
            <person name="Harker D."/>
            <person name="Hoffmann L.V."/>
            <person name="Hovav R."/>
            <person name="Jones D.C."/>
            <person name="Lemke C."/>
            <person name="Mansoor S."/>
            <person name="ur Rahman M."/>
            <person name="Rainville L.N."/>
            <person name="Rambani A."/>
            <person name="Reddy U.K."/>
            <person name="Rong J.K."/>
            <person name="Saranga Y."/>
            <person name="Scheffler B.E."/>
            <person name="Scheffler J.A."/>
            <person name="Stelly D.M."/>
            <person name="Triplett B.A."/>
            <person name="Van Deynze A."/>
            <person name="Vaslin M.F."/>
            <person name="Waghmare V.N."/>
            <person name="Walford S.A."/>
            <person name="Wright R.J."/>
            <person name="Zaki E.A."/>
            <person name="Zhang T."/>
            <person name="Dennis E.S."/>
            <person name="Mayer K.F."/>
            <person name="Peterson D.G."/>
            <person name="Rokhsar D.S."/>
            <person name="Wang X."/>
            <person name="Schmutz J."/>
        </authorList>
    </citation>
    <scope>NUCLEOTIDE SEQUENCE [LARGE SCALE GENOMIC DNA]</scope>
</reference>
<dbReference type="EMBL" id="CM001748">
    <property type="protein sequence ID" value="KJB62178.1"/>
    <property type="molecule type" value="Genomic_DNA"/>
</dbReference>
<proteinExistence type="predicted"/>
<dbReference type="Gramene" id="KJB62178">
    <property type="protein sequence ID" value="KJB62178"/>
    <property type="gene ID" value="B456_009G405100"/>
</dbReference>
<sequence>MMILKFFIPGNLISLCMTIINSVIMARFYYEFLITLFIGLSYIFLLRAEQSQITKTFFDHRRPTRNSMCNLSIQCVFLKNLIS</sequence>
<keyword evidence="1" id="KW-0472">Membrane</keyword>
<dbReference type="STRING" id="29730.A0A0D2SGA6"/>
<protein>
    <submittedName>
        <fullName evidence="2">Uncharacterized protein</fullName>
    </submittedName>
</protein>
<organism evidence="2 3">
    <name type="scientific">Gossypium raimondii</name>
    <name type="common">Peruvian cotton</name>
    <name type="synonym">Gossypium klotzschianum subsp. raimondii</name>
    <dbReference type="NCBI Taxonomy" id="29730"/>
    <lineage>
        <taxon>Eukaryota</taxon>
        <taxon>Viridiplantae</taxon>
        <taxon>Streptophyta</taxon>
        <taxon>Embryophyta</taxon>
        <taxon>Tracheophyta</taxon>
        <taxon>Spermatophyta</taxon>
        <taxon>Magnoliopsida</taxon>
        <taxon>eudicotyledons</taxon>
        <taxon>Gunneridae</taxon>
        <taxon>Pentapetalae</taxon>
        <taxon>rosids</taxon>
        <taxon>malvids</taxon>
        <taxon>Malvales</taxon>
        <taxon>Malvaceae</taxon>
        <taxon>Malvoideae</taxon>
        <taxon>Gossypium</taxon>
    </lineage>
</organism>
<name>A0A0D2SGA6_GOSRA</name>